<dbReference type="EMBL" id="QSMZ01000054">
    <property type="protein sequence ID" value="KAA6448383.1"/>
    <property type="molecule type" value="Genomic_DNA"/>
</dbReference>
<comment type="caution">
    <text evidence="1">The sequence shown here is derived from an EMBL/GenBank/DDBJ whole genome shotgun (WGS) entry which is preliminary data.</text>
</comment>
<organism evidence="1 2">
    <name type="scientific">Bacillus cereus</name>
    <dbReference type="NCBI Taxonomy" id="1396"/>
    <lineage>
        <taxon>Bacteria</taxon>
        <taxon>Bacillati</taxon>
        <taxon>Bacillota</taxon>
        <taxon>Bacilli</taxon>
        <taxon>Bacillales</taxon>
        <taxon>Bacillaceae</taxon>
        <taxon>Bacillus</taxon>
        <taxon>Bacillus cereus group</taxon>
    </lineage>
</organism>
<dbReference type="AlphaFoldDB" id="A0A9W7PZ24"/>
<proteinExistence type="predicted"/>
<accession>A0A9W7PZ24</accession>
<reference evidence="1 2" key="1">
    <citation type="submission" date="2018-08" db="EMBL/GenBank/DDBJ databases">
        <title>Bacillus phenotypic plasticity.</title>
        <authorList>
            <person name="Hurtado E."/>
        </authorList>
    </citation>
    <scope>NUCLEOTIDE SEQUENCE [LARGE SCALE GENOMIC DNA]</scope>
    <source>
        <strain evidence="1 2">111b</strain>
    </source>
</reference>
<protein>
    <submittedName>
        <fullName evidence="1">Uncharacterized protein</fullName>
    </submittedName>
</protein>
<name>A0A9W7PZ24_BACCE</name>
<evidence type="ECO:0000313" key="2">
    <source>
        <dbReference type="Proteomes" id="UP000323321"/>
    </source>
</evidence>
<dbReference type="Proteomes" id="UP000323321">
    <property type="component" value="Unassembled WGS sequence"/>
</dbReference>
<sequence>MNVNSTETCECNRCKRKNVYKRWKIKLGDSIKVYSYGHLLKQYGTFLNTDYSFIKWLDEKQNVHLTSMHGIQINKVMGQS</sequence>
<evidence type="ECO:0000313" key="1">
    <source>
        <dbReference type="EMBL" id="KAA6448383.1"/>
    </source>
</evidence>
<gene>
    <name evidence="1" type="ORF">DX932_31005</name>
</gene>